<protein>
    <submittedName>
        <fullName evidence="1">RING-H2 finger protein ATL66</fullName>
    </submittedName>
</protein>
<sequence length="148" mass="16632">MASQDNRPFHWHYSEFDDSNFQIRGRTSFYAVVLFSVLLLLITLLILYTRWVCRSTASDADAPPPSPPPQGLDTSTINSFPIILHDSNTTNVGESECCICLGVFEDGDKVKVLPMCRHCYHSECVDKWLASRSSCPLCRSSLRDDSPV</sequence>
<dbReference type="EMBL" id="CM045758">
    <property type="protein sequence ID" value="KAI8029603.1"/>
    <property type="molecule type" value="Genomic_DNA"/>
</dbReference>
<gene>
    <name evidence="1" type="ORF">LOK49_LG01G00956</name>
</gene>
<evidence type="ECO:0000313" key="1">
    <source>
        <dbReference type="EMBL" id="KAI8029603.1"/>
    </source>
</evidence>
<proteinExistence type="predicted"/>
<comment type="caution">
    <text evidence="1">The sequence shown here is derived from an EMBL/GenBank/DDBJ whole genome shotgun (WGS) entry which is preliminary data.</text>
</comment>
<accession>A0ACC0IWT2</accession>
<keyword evidence="2" id="KW-1185">Reference proteome</keyword>
<evidence type="ECO:0000313" key="2">
    <source>
        <dbReference type="Proteomes" id="UP001060215"/>
    </source>
</evidence>
<organism evidence="1 2">
    <name type="scientific">Camellia lanceoleosa</name>
    <dbReference type="NCBI Taxonomy" id="1840588"/>
    <lineage>
        <taxon>Eukaryota</taxon>
        <taxon>Viridiplantae</taxon>
        <taxon>Streptophyta</taxon>
        <taxon>Embryophyta</taxon>
        <taxon>Tracheophyta</taxon>
        <taxon>Spermatophyta</taxon>
        <taxon>Magnoliopsida</taxon>
        <taxon>eudicotyledons</taxon>
        <taxon>Gunneridae</taxon>
        <taxon>Pentapetalae</taxon>
        <taxon>asterids</taxon>
        <taxon>Ericales</taxon>
        <taxon>Theaceae</taxon>
        <taxon>Camellia</taxon>
    </lineage>
</organism>
<name>A0ACC0IWT2_9ERIC</name>
<dbReference type="Proteomes" id="UP001060215">
    <property type="component" value="Chromosome 1"/>
</dbReference>
<reference evidence="1 2" key="1">
    <citation type="journal article" date="2022" name="Plant J.">
        <title>Chromosome-level genome of Camellia lanceoleosa provides a valuable resource for understanding genome evolution and self-incompatibility.</title>
        <authorList>
            <person name="Gong W."/>
            <person name="Xiao S."/>
            <person name="Wang L."/>
            <person name="Liao Z."/>
            <person name="Chang Y."/>
            <person name="Mo W."/>
            <person name="Hu G."/>
            <person name="Li W."/>
            <person name="Zhao G."/>
            <person name="Zhu H."/>
            <person name="Hu X."/>
            <person name="Ji K."/>
            <person name="Xiang X."/>
            <person name="Song Q."/>
            <person name="Yuan D."/>
            <person name="Jin S."/>
            <person name="Zhang L."/>
        </authorList>
    </citation>
    <scope>NUCLEOTIDE SEQUENCE [LARGE SCALE GENOMIC DNA]</scope>
    <source>
        <strain evidence="1">SQ_2022a</strain>
    </source>
</reference>